<dbReference type="EMBL" id="BMGG01000007">
    <property type="protein sequence ID" value="GGC76338.1"/>
    <property type="molecule type" value="Genomic_DNA"/>
</dbReference>
<gene>
    <name evidence="1" type="ORF">GCM10010994_38330</name>
</gene>
<accession>A0A916UKF1</accession>
<dbReference type="Proteomes" id="UP000637002">
    <property type="component" value="Unassembled WGS sequence"/>
</dbReference>
<keyword evidence="2" id="KW-1185">Reference proteome</keyword>
<sequence>MRRSRDGKRTSLFARPLTGGDLVSFNFYRLRSGESSSRPCEMRAEKVIAFVLGYVPDPPKT</sequence>
<reference evidence="1" key="2">
    <citation type="submission" date="2020-09" db="EMBL/GenBank/DDBJ databases">
        <authorList>
            <person name="Sun Q."/>
            <person name="Zhou Y."/>
        </authorList>
    </citation>
    <scope>NUCLEOTIDE SEQUENCE</scope>
    <source>
        <strain evidence="1">CGMCC 1.12919</strain>
    </source>
</reference>
<organism evidence="1 2">
    <name type="scientific">Chelatococcus reniformis</name>
    <dbReference type="NCBI Taxonomy" id="1494448"/>
    <lineage>
        <taxon>Bacteria</taxon>
        <taxon>Pseudomonadati</taxon>
        <taxon>Pseudomonadota</taxon>
        <taxon>Alphaproteobacteria</taxon>
        <taxon>Hyphomicrobiales</taxon>
        <taxon>Chelatococcaceae</taxon>
        <taxon>Chelatococcus</taxon>
    </lineage>
</organism>
<dbReference type="AlphaFoldDB" id="A0A916UKF1"/>
<proteinExistence type="predicted"/>
<name>A0A916UKF1_9HYPH</name>
<reference evidence="1" key="1">
    <citation type="journal article" date="2014" name="Int. J. Syst. Evol. Microbiol.">
        <title>Complete genome sequence of Corynebacterium casei LMG S-19264T (=DSM 44701T), isolated from a smear-ripened cheese.</title>
        <authorList>
            <consortium name="US DOE Joint Genome Institute (JGI-PGF)"/>
            <person name="Walter F."/>
            <person name="Albersmeier A."/>
            <person name="Kalinowski J."/>
            <person name="Ruckert C."/>
        </authorList>
    </citation>
    <scope>NUCLEOTIDE SEQUENCE</scope>
    <source>
        <strain evidence="1">CGMCC 1.12919</strain>
    </source>
</reference>
<comment type="caution">
    <text evidence="1">The sequence shown here is derived from an EMBL/GenBank/DDBJ whole genome shotgun (WGS) entry which is preliminary data.</text>
</comment>
<evidence type="ECO:0000313" key="1">
    <source>
        <dbReference type="EMBL" id="GGC76338.1"/>
    </source>
</evidence>
<evidence type="ECO:0000313" key="2">
    <source>
        <dbReference type="Proteomes" id="UP000637002"/>
    </source>
</evidence>
<protein>
    <submittedName>
        <fullName evidence="1">Uncharacterized protein</fullName>
    </submittedName>
</protein>